<dbReference type="GeneID" id="7842797"/>
<dbReference type="EMBL" id="GG662703">
    <property type="protein sequence ID" value="EAR95788.2"/>
    <property type="molecule type" value="Genomic_DNA"/>
</dbReference>
<sequence>MGGCCNRQRLEEYQADKFQIQFPSIIDSNDSIIMDIIKQAQEQFSMIDIEFQCRNENSLTFTGFNKQILQKVVLKVMPFQDVDQKQINESSNQIQKIFQNKQPYLVQIFSCTILENDHGKFYAIQLEFCQDTLGFIIDSTKMLNNYKHQKLQYAVQLLDALNTLHQNQIQYGNLDITKVFLKNNSIKLGYLGFIPQDLNSNFLISVESQLSLSKSHRSHQDDLISVALIFIIIDNPQFYLQSFIDNEDQLYSSLIKGKIPKKLKHEYNCFLCEIVQDIIDTTINQRKTVADYISEFANHFISENIQLPQIYSKYSLKNKTIKLSKHIEEIEQKDDYKYEFQLNEKESDLTLQQNRTINAFLLNDLAKAISKCYPLYNLSLFLNFNPNINDYFLYNLVRAIKLSQKLTNLYLGLGQSNITLRGFKLLAKSILSINQLQSITLILTNNNNVEDQSFFQLSLALQNQQELNTLFLDFNYNQKCTETGISELFVCLGKIKSLRNINFGFQKSQNLNTQCVINLGQSIQQINELETLKLNFRETKNIAEKGFQVLFSSLTCFSSITSLEFDFNQSSANIENKSLELLSQSIQKQEKLEHIEFDFNNQIQWQDMSVIKSIISTKQLVAFKLLLSKSKNIINEIIIQLGEYLSQNIHLNQLELDFDCSEINESSLNTFFKFIKKNTFLDKFFIRFKCSENLGDEALQIMASTIKKLKRIESISVSFEFSENISDASFDDFLQSLKSQQLNVFQINLRNSKQLSDESLKNLIGFIQLKQSLEQISIILESSKFTEQMVQHLILNLKAIKKDKKFNIYLNSIKYQNLILSRLQGYEEFTFLSEF</sequence>
<reference evidence="3" key="1">
    <citation type="journal article" date="2006" name="PLoS Biol.">
        <title>Macronuclear genome sequence of the ciliate Tetrahymena thermophila, a model eukaryote.</title>
        <authorList>
            <person name="Eisen J.A."/>
            <person name="Coyne R.S."/>
            <person name="Wu M."/>
            <person name="Wu D."/>
            <person name="Thiagarajan M."/>
            <person name="Wortman J.R."/>
            <person name="Badger J.H."/>
            <person name="Ren Q."/>
            <person name="Amedeo P."/>
            <person name="Jones K.M."/>
            <person name="Tallon L.J."/>
            <person name="Delcher A.L."/>
            <person name="Salzberg S.L."/>
            <person name="Silva J.C."/>
            <person name="Haas B.J."/>
            <person name="Majoros W.H."/>
            <person name="Farzad M."/>
            <person name="Carlton J.M."/>
            <person name="Smith R.K. Jr."/>
            <person name="Garg J."/>
            <person name="Pearlman R.E."/>
            <person name="Karrer K.M."/>
            <person name="Sun L."/>
            <person name="Manning G."/>
            <person name="Elde N.C."/>
            <person name="Turkewitz A.P."/>
            <person name="Asai D.J."/>
            <person name="Wilkes D.E."/>
            <person name="Wang Y."/>
            <person name="Cai H."/>
            <person name="Collins K."/>
            <person name="Stewart B.A."/>
            <person name="Lee S.R."/>
            <person name="Wilamowska K."/>
            <person name="Weinberg Z."/>
            <person name="Ruzzo W.L."/>
            <person name="Wloga D."/>
            <person name="Gaertig J."/>
            <person name="Frankel J."/>
            <person name="Tsao C.-C."/>
            <person name="Gorovsky M.A."/>
            <person name="Keeling P.J."/>
            <person name="Waller R.F."/>
            <person name="Patron N.J."/>
            <person name="Cherry J.M."/>
            <person name="Stover N.A."/>
            <person name="Krieger C.J."/>
            <person name="del Toro C."/>
            <person name="Ryder H.F."/>
            <person name="Williamson S.C."/>
            <person name="Barbeau R.A."/>
            <person name="Hamilton E.P."/>
            <person name="Orias E."/>
        </authorList>
    </citation>
    <scope>NUCLEOTIDE SEQUENCE [LARGE SCALE GENOMIC DNA]</scope>
    <source>
        <strain evidence="3">SB210</strain>
    </source>
</reference>
<proteinExistence type="predicted"/>
<dbReference type="SUPFAM" id="SSF52047">
    <property type="entry name" value="RNI-like"/>
    <property type="match status" value="2"/>
</dbReference>
<dbReference type="InterPro" id="IPR000719">
    <property type="entry name" value="Prot_kinase_dom"/>
</dbReference>
<accession>I7M1A2</accession>
<evidence type="ECO:0000259" key="1">
    <source>
        <dbReference type="PROSITE" id="PS50011"/>
    </source>
</evidence>
<dbReference type="KEGG" id="tet:TTHERM_00276030"/>
<feature type="domain" description="Protein kinase" evidence="1">
    <location>
        <begin position="33"/>
        <end position="301"/>
    </location>
</feature>
<dbReference type="Gene3D" id="3.80.10.10">
    <property type="entry name" value="Ribonuclease Inhibitor"/>
    <property type="match status" value="3"/>
</dbReference>
<dbReference type="GO" id="GO:0004672">
    <property type="term" value="F:protein kinase activity"/>
    <property type="evidence" value="ECO:0007669"/>
    <property type="project" value="InterPro"/>
</dbReference>
<dbReference type="AlphaFoldDB" id="I7M1A2"/>
<dbReference type="PROSITE" id="PS50011">
    <property type="entry name" value="PROTEIN_KINASE_DOM"/>
    <property type="match status" value="1"/>
</dbReference>
<evidence type="ECO:0000313" key="2">
    <source>
        <dbReference type="EMBL" id="EAR95788.2"/>
    </source>
</evidence>
<dbReference type="Proteomes" id="UP000009168">
    <property type="component" value="Unassembled WGS sequence"/>
</dbReference>
<dbReference type="Gene3D" id="3.30.200.20">
    <property type="entry name" value="Phosphorylase Kinase, domain 1"/>
    <property type="match status" value="1"/>
</dbReference>
<dbReference type="InterPro" id="IPR011009">
    <property type="entry name" value="Kinase-like_dom_sf"/>
</dbReference>
<organism evidence="2 3">
    <name type="scientific">Tetrahymena thermophila (strain SB210)</name>
    <dbReference type="NCBI Taxonomy" id="312017"/>
    <lineage>
        <taxon>Eukaryota</taxon>
        <taxon>Sar</taxon>
        <taxon>Alveolata</taxon>
        <taxon>Ciliophora</taxon>
        <taxon>Intramacronucleata</taxon>
        <taxon>Oligohymenophorea</taxon>
        <taxon>Hymenostomatida</taxon>
        <taxon>Tetrahymenina</taxon>
        <taxon>Tetrahymenidae</taxon>
        <taxon>Tetrahymena</taxon>
    </lineage>
</organism>
<name>I7M1A2_TETTS</name>
<evidence type="ECO:0000313" key="3">
    <source>
        <dbReference type="Proteomes" id="UP000009168"/>
    </source>
</evidence>
<keyword evidence="3" id="KW-1185">Reference proteome</keyword>
<protein>
    <recommendedName>
        <fullName evidence="1">Protein kinase domain-containing protein</fullName>
    </recommendedName>
</protein>
<dbReference type="Gene3D" id="1.10.510.10">
    <property type="entry name" value="Transferase(Phosphotransferase) domain 1"/>
    <property type="match status" value="1"/>
</dbReference>
<dbReference type="GO" id="GO:0005524">
    <property type="term" value="F:ATP binding"/>
    <property type="evidence" value="ECO:0007669"/>
    <property type="project" value="InterPro"/>
</dbReference>
<dbReference type="RefSeq" id="XP_001016033.2">
    <property type="nucleotide sequence ID" value="XM_001016033.2"/>
</dbReference>
<dbReference type="InterPro" id="IPR032675">
    <property type="entry name" value="LRR_dom_sf"/>
</dbReference>
<gene>
    <name evidence="2" type="ORF">TTHERM_00276030</name>
</gene>
<dbReference type="InParanoid" id="I7M1A2"/>
<dbReference type="SUPFAM" id="SSF56112">
    <property type="entry name" value="Protein kinase-like (PK-like)"/>
    <property type="match status" value="1"/>
</dbReference>